<name>A0A812N5A0_9DINO</name>
<proteinExistence type="predicted"/>
<evidence type="ECO:0000313" key="2">
    <source>
        <dbReference type="Proteomes" id="UP000601435"/>
    </source>
</evidence>
<keyword evidence="2" id="KW-1185">Reference proteome</keyword>
<sequence>MHAARSPGKSESVSVHVSANDCLLNLMDVPTVLHYESKVQLKELYREGLRRPVFYSEPKQFEQTQVLVGTFVPKLRTWLEAIVKAANFMDQDAMSVDLQDLLRARHHAILTRRSTQHVGVMLCKLEQDSRKLASLGVVFNFEELQIHDDDQNELESFQDVFQQFIGLHPGLPLEPLPAEEEEDPAATMNLLEGLSDQAPTEIRRHKLLRWQAALRRLASTGPLVPEQPSLEVLELATTLLLPQLLHSKALSFSAGSDSARSCPAFDMSEQAFGHMAPMPNVALGELEVLLCDILAELCDLYPKHICPLLWRLFREYLKDPGHWHSCLLVLALLTRLSCFPWPLPYRRGWGNRGVTV</sequence>
<dbReference type="Proteomes" id="UP000601435">
    <property type="component" value="Unassembled WGS sequence"/>
</dbReference>
<reference evidence="1" key="1">
    <citation type="submission" date="2021-02" db="EMBL/GenBank/DDBJ databases">
        <authorList>
            <person name="Dougan E. K."/>
            <person name="Rhodes N."/>
            <person name="Thang M."/>
            <person name="Chan C."/>
        </authorList>
    </citation>
    <scope>NUCLEOTIDE SEQUENCE</scope>
</reference>
<dbReference type="EMBL" id="CAJNJA010012108">
    <property type="protein sequence ID" value="CAE7288580.1"/>
    <property type="molecule type" value="Genomic_DNA"/>
</dbReference>
<dbReference type="AlphaFoldDB" id="A0A812N5A0"/>
<protein>
    <submittedName>
        <fullName evidence="1">Uncharacterized protein</fullName>
    </submittedName>
</protein>
<evidence type="ECO:0000313" key="1">
    <source>
        <dbReference type="EMBL" id="CAE7288580.1"/>
    </source>
</evidence>
<comment type="caution">
    <text evidence="1">The sequence shown here is derived from an EMBL/GenBank/DDBJ whole genome shotgun (WGS) entry which is preliminary data.</text>
</comment>
<dbReference type="OrthoDB" id="441795at2759"/>
<accession>A0A812N5A0</accession>
<gene>
    <name evidence="1" type="ORF">SNEC2469_LOCUS7060</name>
</gene>
<organism evidence="1 2">
    <name type="scientific">Symbiodinium necroappetens</name>
    <dbReference type="NCBI Taxonomy" id="1628268"/>
    <lineage>
        <taxon>Eukaryota</taxon>
        <taxon>Sar</taxon>
        <taxon>Alveolata</taxon>
        <taxon>Dinophyceae</taxon>
        <taxon>Suessiales</taxon>
        <taxon>Symbiodiniaceae</taxon>
        <taxon>Symbiodinium</taxon>
    </lineage>
</organism>